<keyword evidence="2" id="KW-1185">Reference proteome</keyword>
<dbReference type="EnsemblMetazoa" id="AQUA015119-RA">
    <property type="protein sequence ID" value="AQUA015119-PA"/>
    <property type="gene ID" value="AQUA015119"/>
</dbReference>
<sequence length="91" mass="10054">MVIENDFPRPDRPTNRRSLNFATWFFITAVALRSSAWKFSSLPAFIVTSVPSWISSSAITLNAHGKLLLERQCVGKAEQRTAGDPVCTSSP</sequence>
<evidence type="ECO:0000313" key="1">
    <source>
        <dbReference type="EnsemblMetazoa" id="AQUA015119-PA"/>
    </source>
</evidence>
<reference evidence="1" key="1">
    <citation type="submission" date="2020-05" db="UniProtKB">
        <authorList>
            <consortium name="EnsemblMetazoa"/>
        </authorList>
    </citation>
    <scope>IDENTIFICATION</scope>
    <source>
        <strain evidence="1">SANGQUA</strain>
    </source>
</reference>
<dbReference type="Proteomes" id="UP000076407">
    <property type="component" value="Unassembled WGS sequence"/>
</dbReference>
<protein>
    <submittedName>
        <fullName evidence="1">Uncharacterized protein</fullName>
    </submittedName>
</protein>
<organism evidence="1 2">
    <name type="scientific">Anopheles quadriannulatus</name>
    <name type="common">Mosquito</name>
    <dbReference type="NCBI Taxonomy" id="34691"/>
    <lineage>
        <taxon>Eukaryota</taxon>
        <taxon>Metazoa</taxon>
        <taxon>Ecdysozoa</taxon>
        <taxon>Arthropoda</taxon>
        <taxon>Hexapoda</taxon>
        <taxon>Insecta</taxon>
        <taxon>Pterygota</taxon>
        <taxon>Neoptera</taxon>
        <taxon>Endopterygota</taxon>
        <taxon>Diptera</taxon>
        <taxon>Nematocera</taxon>
        <taxon>Culicoidea</taxon>
        <taxon>Culicidae</taxon>
        <taxon>Anophelinae</taxon>
        <taxon>Anopheles</taxon>
    </lineage>
</organism>
<accession>A0A182XTI1</accession>
<dbReference type="AlphaFoldDB" id="A0A182XTI1"/>
<evidence type="ECO:0000313" key="2">
    <source>
        <dbReference type="Proteomes" id="UP000076407"/>
    </source>
</evidence>
<dbReference type="VEuPathDB" id="VectorBase:AQUA015119"/>
<name>A0A182XTI1_ANOQN</name>
<proteinExistence type="predicted"/>